<keyword evidence="2" id="KW-1185">Reference proteome</keyword>
<dbReference type="EMBL" id="CM056784">
    <property type="protein sequence ID" value="KAJ8724699.1"/>
    <property type="molecule type" value="Genomic_DNA"/>
</dbReference>
<dbReference type="Proteomes" id="UP001231649">
    <property type="component" value="Chromosome 8"/>
</dbReference>
<protein>
    <submittedName>
        <fullName evidence="1">Uncharacterized protein</fullName>
    </submittedName>
</protein>
<evidence type="ECO:0000313" key="2">
    <source>
        <dbReference type="Proteomes" id="UP001231649"/>
    </source>
</evidence>
<organism evidence="1 2">
    <name type="scientific">Mythimna loreyi</name>
    <dbReference type="NCBI Taxonomy" id="667449"/>
    <lineage>
        <taxon>Eukaryota</taxon>
        <taxon>Metazoa</taxon>
        <taxon>Ecdysozoa</taxon>
        <taxon>Arthropoda</taxon>
        <taxon>Hexapoda</taxon>
        <taxon>Insecta</taxon>
        <taxon>Pterygota</taxon>
        <taxon>Neoptera</taxon>
        <taxon>Endopterygota</taxon>
        <taxon>Lepidoptera</taxon>
        <taxon>Glossata</taxon>
        <taxon>Ditrysia</taxon>
        <taxon>Noctuoidea</taxon>
        <taxon>Noctuidae</taxon>
        <taxon>Noctuinae</taxon>
        <taxon>Hadenini</taxon>
        <taxon>Mythimna</taxon>
    </lineage>
</organism>
<accession>A0ACC2QSR1</accession>
<comment type="caution">
    <text evidence="1">The sequence shown here is derived from an EMBL/GenBank/DDBJ whole genome shotgun (WGS) entry which is preliminary data.</text>
</comment>
<sequence>MVIETMSVLKTRRAAAALAADADVIVLGSSSSDTSKALRPRHPARLQREDVIDLGAPRLQRRHAAPRRRFALPYTPNPRLYPGPQPKPKTRPNRAEARGKDGRGRRRKRVLRRAVPNPRLYRPPPPRPPPPPANPRTHWAPPEPPAILDTASYVALRLSEQRRGTRLPQRTATTERSKVRAAHSTVWAVRVPAQAARSPARTARSPRSPVRAARTPARKGRSLVRAERLKTRGAHSLAQAAHSPVWVEHLKARAALSPAQTERVAVRARAPPPPREQDVSPPRRLVLSLPGGQARRYRPASEYFRLHSLDTDSSASTAAAALAGARAPQPGAAMDASRHSTSPEDCSESNETQSAPSEFLAEFLSAIMRRQYAEALKYCRLILQYEPHNATARGFYPLLQHKVQAHRQAEQGWARGSSSEEASAHTDQQLSAPGAQEMMEQGGDEGLSRSSSCSQSSLELDSSESPSVSLGHSAHSAPSAHSASPGCWDSTGSEPDDNGNAPAAAAADLHTDNAAPHKGESAASLRRLRAQFTCSIK</sequence>
<name>A0ACC2QSR1_9NEOP</name>
<gene>
    <name evidence="1" type="ORF">PYW08_016173</name>
</gene>
<proteinExistence type="predicted"/>
<reference evidence="1" key="1">
    <citation type="submission" date="2023-03" db="EMBL/GenBank/DDBJ databases">
        <title>Chromosome-level genomes of two armyworms, Mythimna separata and Mythimna loreyi, provide insights into the biosynthesis and reception of sex pheromones.</title>
        <authorList>
            <person name="Zhao H."/>
        </authorList>
    </citation>
    <scope>NUCLEOTIDE SEQUENCE</scope>
    <source>
        <strain evidence="1">BeijingLab</strain>
    </source>
</reference>
<evidence type="ECO:0000313" key="1">
    <source>
        <dbReference type="EMBL" id="KAJ8724699.1"/>
    </source>
</evidence>